<keyword evidence="4" id="KW-1185">Reference proteome</keyword>
<dbReference type="EMBL" id="JEMT01012339">
    <property type="protein sequence ID" value="EXX75953.1"/>
    <property type="molecule type" value="Genomic_DNA"/>
</dbReference>
<dbReference type="Proteomes" id="UP000022910">
    <property type="component" value="Unassembled WGS sequence"/>
</dbReference>
<accession>A0A015N9S3</accession>
<gene>
    <name evidence="3" type="ORF">RirG_037440</name>
</gene>
<dbReference type="PROSITE" id="PS50097">
    <property type="entry name" value="BTB"/>
    <property type="match status" value="1"/>
</dbReference>
<proteinExistence type="predicted"/>
<dbReference type="Gene3D" id="3.30.710.10">
    <property type="entry name" value="Potassium Channel Kv1.1, Chain A"/>
    <property type="match status" value="1"/>
</dbReference>
<evidence type="ECO:0000256" key="1">
    <source>
        <dbReference type="SAM" id="Phobius"/>
    </source>
</evidence>
<name>A0A015N9S3_RHIIW</name>
<feature type="transmembrane region" description="Helical" evidence="1">
    <location>
        <begin position="103"/>
        <end position="123"/>
    </location>
</feature>
<organism evidence="3 4">
    <name type="scientific">Rhizophagus irregularis (strain DAOM 197198w)</name>
    <name type="common">Glomus intraradices</name>
    <dbReference type="NCBI Taxonomy" id="1432141"/>
    <lineage>
        <taxon>Eukaryota</taxon>
        <taxon>Fungi</taxon>
        <taxon>Fungi incertae sedis</taxon>
        <taxon>Mucoromycota</taxon>
        <taxon>Glomeromycotina</taxon>
        <taxon>Glomeromycetes</taxon>
        <taxon>Glomerales</taxon>
        <taxon>Glomeraceae</taxon>
        <taxon>Rhizophagus</taxon>
    </lineage>
</organism>
<dbReference type="PANTHER" id="PTHR24410:SF23">
    <property type="entry name" value="BTB DOMAIN-CONTAINING PROTEIN-RELATED"/>
    <property type="match status" value="1"/>
</dbReference>
<protein>
    <recommendedName>
        <fullName evidence="2">BTB domain-containing protein</fullName>
    </recommendedName>
</protein>
<dbReference type="PANTHER" id="PTHR24410">
    <property type="entry name" value="HL07962P-RELATED"/>
    <property type="match status" value="1"/>
</dbReference>
<evidence type="ECO:0000313" key="4">
    <source>
        <dbReference type="Proteomes" id="UP000022910"/>
    </source>
</evidence>
<comment type="caution">
    <text evidence="3">The sequence shown here is derived from an EMBL/GenBank/DDBJ whole genome shotgun (WGS) entry which is preliminary data.</text>
</comment>
<keyword evidence="1" id="KW-1133">Transmembrane helix</keyword>
<reference evidence="3 4" key="1">
    <citation type="submission" date="2014-02" db="EMBL/GenBank/DDBJ databases">
        <title>Single nucleus genome sequencing reveals high similarity among nuclei of an endomycorrhizal fungus.</title>
        <authorList>
            <person name="Lin K."/>
            <person name="Geurts R."/>
            <person name="Zhang Z."/>
            <person name="Limpens E."/>
            <person name="Saunders D.G."/>
            <person name="Mu D."/>
            <person name="Pang E."/>
            <person name="Cao H."/>
            <person name="Cha H."/>
            <person name="Lin T."/>
            <person name="Zhou Q."/>
            <person name="Shang Y."/>
            <person name="Li Y."/>
            <person name="Ivanov S."/>
            <person name="Sharma T."/>
            <person name="Velzen R.V."/>
            <person name="Ruijter N.D."/>
            <person name="Aanen D.K."/>
            <person name="Win J."/>
            <person name="Kamoun S."/>
            <person name="Bisseling T."/>
            <person name="Huang S."/>
        </authorList>
    </citation>
    <scope>NUCLEOTIDE SEQUENCE [LARGE SCALE GENOMIC DNA]</scope>
    <source>
        <strain evidence="4">DAOM197198w</strain>
    </source>
</reference>
<dbReference type="AlphaFoldDB" id="A0A015N9S3"/>
<evidence type="ECO:0000259" key="2">
    <source>
        <dbReference type="PROSITE" id="PS50097"/>
    </source>
</evidence>
<dbReference type="SMR" id="A0A015N9S3"/>
<dbReference type="InterPro" id="IPR000210">
    <property type="entry name" value="BTB/POZ_dom"/>
</dbReference>
<evidence type="ECO:0000313" key="3">
    <source>
        <dbReference type="EMBL" id="EXX75953.1"/>
    </source>
</evidence>
<dbReference type="InterPro" id="IPR051481">
    <property type="entry name" value="BTB-POZ/Galectin-3-binding"/>
</dbReference>
<keyword evidence="1" id="KW-0812">Transmembrane</keyword>
<keyword evidence="1" id="KW-0472">Membrane</keyword>
<dbReference type="InterPro" id="IPR011333">
    <property type="entry name" value="SKP1/BTB/POZ_sf"/>
</dbReference>
<dbReference type="Pfam" id="PF00651">
    <property type="entry name" value="BTB"/>
    <property type="match status" value="1"/>
</dbReference>
<sequence length="289" mass="33817">MSYDFHSELSNEYLSIFENSKYSDVTIKVGKGNNPKEFKAHSFVLKVRSKFFEKEIKKKENSNSSNNNVTLFIREDFNFEAFEYVLKYLYSGSFNLVSKDINFILDMLVISEFINLIILINVLQKYLVEKRKKELDNYFSIVHKTCSKCQSFEELRTYCDKTAQLYPTTIFKADDFTTLDKDLLIFILENKKNKLYDIQKWDYIIKWGIAQNSSPLPEISSSSSSIHNTSLWSKANFRDLSVTLKPIIGLIDFKKISSKDFCNKVKPFKKIFEKTYYDELLVSQLGGDN</sequence>
<dbReference type="SUPFAM" id="SSF54695">
    <property type="entry name" value="POZ domain"/>
    <property type="match status" value="1"/>
</dbReference>
<dbReference type="HOGENOM" id="CLU_021542_2_1_1"/>
<dbReference type="SMART" id="SM00225">
    <property type="entry name" value="BTB"/>
    <property type="match status" value="1"/>
</dbReference>
<feature type="domain" description="BTB" evidence="2">
    <location>
        <begin position="23"/>
        <end position="98"/>
    </location>
</feature>
<dbReference type="OrthoDB" id="6359816at2759"/>